<gene>
    <name evidence="2" type="ORF">BGZ99_002178</name>
</gene>
<evidence type="ECO:0000256" key="1">
    <source>
        <dbReference type="SAM" id="MobiDB-lite"/>
    </source>
</evidence>
<feature type="compositionally biased region" description="Basic and acidic residues" evidence="1">
    <location>
        <begin position="123"/>
        <end position="138"/>
    </location>
</feature>
<comment type="caution">
    <text evidence="2">The sequence shown here is derived from an EMBL/GenBank/DDBJ whole genome shotgun (WGS) entry which is preliminary data.</text>
</comment>
<dbReference type="InterPro" id="IPR036602">
    <property type="entry name" value="tRNA_yW-synthesising-like_sf"/>
</dbReference>
<feature type="region of interest" description="Disordered" evidence="1">
    <location>
        <begin position="105"/>
        <end position="172"/>
    </location>
</feature>
<protein>
    <submittedName>
        <fullName evidence="2">Uncharacterized protein</fullName>
    </submittedName>
</protein>
<accession>A0A9P6UXH0</accession>
<organism evidence="2 3">
    <name type="scientific">Dissophora globulifera</name>
    <dbReference type="NCBI Taxonomy" id="979702"/>
    <lineage>
        <taxon>Eukaryota</taxon>
        <taxon>Fungi</taxon>
        <taxon>Fungi incertae sedis</taxon>
        <taxon>Mucoromycota</taxon>
        <taxon>Mortierellomycotina</taxon>
        <taxon>Mortierellomycetes</taxon>
        <taxon>Mortierellales</taxon>
        <taxon>Mortierellaceae</taxon>
        <taxon>Dissophora</taxon>
    </lineage>
</organism>
<dbReference type="Gene3D" id="3.30.1960.10">
    <property type="entry name" value="tRNA wybutosine-synthesizing-like"/>
    <property type="match status" value="1"/>
</dbReference>
<dbReference type="Proteomes" id="UP000738325">
    <property type="component" value="Unassembled WGS sequence"/>
</dbReference>
<feature type="compositionally biased region" description="Low complexity" evidence="1">
    <location>
        <begin position="154"/>
        <end position="172"/>
    </location>
</feature>
<dbReference type="AlphaFoldDB" id="A0A9P6UXH0"/>
<dbReference type="EMBL" id="JAAAIP010000162">
    <property type="protein sequence ID" value="KAG0324120.1"/>
    <property type="molecule type" value="Genomic_DNA"/>
</dbReference>
<sequence>MLAIRSTLKLDAPIAYITTPIPTASSTSPASSSSPPPELASESASISTRASVSSKQLLPEEPKIHLMVSLTYLRVLLELSNDKFRMNVAQMGRFESRLKEYLVDNNNNDNDSGTSKTGDQGAWEDKDARRERKRREGLLKQQQAQEHKAKAEASQEAAEAAAQPETTAALHQ</sequence>
<feature type="region of interest" description="Disordered" evidence="1">
    <location>
        <begin position="21"/>
        <end position="47"/>
    </location>
</feature>
<evidence type="ECO:0000313" key="3">
    <source>
        <dbReference type="Proteomes" id="UP000738325"/>
    </source>
</evidence>
<reference evidence="2" key="1">
    <citation type="journal article" date="2020" name="Fungal Divers.">
        <title>Resolving the Mortierellaceae phylogeny through synthesis of multi-gene phylogenetics and phylogenomics.</title>
        <authorList>
            <person name="Vandepol N."/>
            <person name="Liber J."/>
            <person name="Desiro A."/>
            <person name="Na H."/>
            <person name="Kennedy M."/>
            <person name="Barry K."/>
            <person name="Grigoriev I.V."/>
            <person name="Miller A.N."/>
            <person name="O'Donnell K."/>
            <person name="Stajich J.E."/>
            <person name="Bonito G."/>
        </authorList>
    </citation>
    <scope>NUCLEOTIDE SEQUENCE</scope>
    <source>
        <strain evidence="2">REB-010B</strain>
    </source>
</reference>
<evidence type="ECO:0000313" key="2">
    <source>
        <dbReference type="EMBL" id="KAG0324120.1"/>
    </source>
</evidence>
<name>A0A9P6UXH0_9FUNG</name>
<keyword evidence="3" id="KW-1185">Reference proteome</keyword>
<proteinExistence type="predicted"/>